<keyword evidence="9" id="KW-0460">Magnesium</keyword>
<evidence type="ECO:0000313" key="19">
    <source>
        <dbReference type="EMBL" id="MBL7626132.1"/>
    </source>
</evidence>
<evidence type="ECO:0000256" key="12">
    <source>
        <dbReference type="ARBA" id="ARBA00047761"/>
    </source>
</evidence>
<dbReference type="InterPro" id="IPR036890">
    <property type="entry name" value="HATPase_C_sf"/>
</dbReference>
<dbReference type="Gene3D" id="3.30.450.40">
    <property type="match status" value="2"/>
</dbReference>
<protein>
    <recommendedName>
        <fullName evidence="1">protein-serine/threonine phosphatase</fullName>
        <ecNumber evidence="1">3.1.3.16</ecNumber>
    </recommendedName>
    <alternativeName>
        <fullName evidence="15">Protein-serine/threonine phosphatase</fullName>
    </alternativeName>
    <alternativeName>
        <fullName evidence="14">Serine/threonine-protein kinase</fullName>
    </alternativeName>
</protein>
<dbReference type="GO" id="GO:0004722">
    <property type="term" value="F:protein serine/threonine phosphatase activity"/>
    <property type="evidence" value="ECO:0007669"/>
    <property type="project" value="UniProtKB-EC"/>
</dbReference>
<name>A0A937ULT6_9ACTN</name>
<dbReference type="InterPro" id="IPR029016">
    <property type="entry name" value="GAF-like_dom_sf"/>
</dbReference>
<evidence type="ECO:0000259" key="18">
    <source>
        <dbReference type="SMART" id="SM00331"/>
    </source>
</evidence>
<evidence type="ECO:0000256" key="1">
    <source>
        <dbReference type="ARBA" id="ARBA00013081"/>
    </source>
</evidence>
<dbReference type="Pfam" id="PF07228">
    <property type="entry name" value="SpoIIE"/>
    <property type="match status" value="1"/>
</dbReference>
<evidence type="ECO:0000256" key="6">
    <source>
        <dbReference type="ARBA" id="ARBA00022777"/>
    </source>
</evidence>
<keyword evidence="8" id="KW-0067">ATP-binding</keyword>
<dbReference type="SUPFAM" id="SSF81606">
    <property type="entry name" value="PP2C-like"/>
    <property type="match status" value="1"/>
</dbReference>
<keyword evidence="3" id="KW-0808">Transferase</keyword>
<dbReference type="Proteomes" id="UP000604475">
    <property type="component" value="Unassembled WGS sequence"/>
</dbReference>
<keyword evidence="20" id="KW-1185">Reference proteome</keyword>
<dbReference type="SMART" id="SM00331">
    <property type="entry name" value="PP2C_SIG"/>
    <property type="match status" value="1"/>
</dbReference>
<dbReference type="SMART" id="SM00065">
    <property type="entry name" value="GAF"/>
    <property type="match status" value="2"/>
</dbReference>
<proteinExistence type="predicted"/>
<keyword evidence="2" id="KW-0597">Phosphoprotein</keyword>
<dbReference type="InterPro" id="IPR001932">
    <property type="entry name" value="PPM-type_phosphatase-like_dom"/>
</dbReference>
<evidence type="ECO:0000256" key="14">
    <source>
        <dbReference type="ARBA" id="ARBA00075117"/>
    </source>
</evidence>
<dbReference type="Gene3D" id="3.60.40.10">
    <property type="entry name" value="PPM-type phosphatase domain"/>
    <property type="match status" value="1"/>
</dbReference>
<dbReference type="AlphaFoldDB" id="A0A937ULT6"/>
<evidence type="ECO:0000256" key="7">
    <source>
        <dbReference type="ARBA" id="ARBA00022801"/>
    </source>
</evidence>
<dbReference type="EMBL" id="JAEACQ010000123">
    <property type="protein sequence ID" value="MBL7626132.1"/>
    <property type="molecule type" value="Genomic_DNA"/>
</dbReference>
<evidence type="ECO:0000256" key="11">
    <source>
        <dbReference type="ARBA" id="ARBA00023211"/>
    </source>
</evidence>
<dbReference type="PANTHER" id="PTHR43156:SF2">
    <property type="entry name" value="STAGE II SPORULATION PROTEIN E"/>
    <property type="match status" value="1"/>
</dbReference>
<sequence length="928" mass="95798">MGTRVTDRTAGAQPDPRQALSGDAGDRVGPDPRATSGEVLVDLCLPDADVRAVPRARRLVTATVAGVTSRREPRADAAVVAVELLTNALLHAAPPVTLRLVADRGRLRVEVADASPVEPVRPRASSEALTGRGLLVVDALAARWGISSDGAGGKVVWAELDLADVAPAVRGAPPAAGRVADEPADGPAAVRALPLRAAAAGGPARYPVTLPDVPTDLLLDAKSHVDNLVREFTLAAGGAASGESGTVAAPLARLISVVTTRFAEARQEIRRQALAAASAGAARTSLRLALPLSMADAAEEYLDALDAADQYARAARLLTLESPPRHWAFRHWYISSLVAQLRAASRGEPAPVTPTFEEHLLGTLEEVAEARRAAERGARLQAVTAALAAATRPEQVAQVVLTEGVTALGASGGSLLVPRDGDLLAVPGAVGYPDELVAQLRAERRDADLPAAEAIREGRAVWLESVQERHGRFPGLRLLEPRAVSLCALPLAVGGQVLGALRFSFDYPRLFGLEDREFAETLAAQTALALERARLMAAERLARARVTFLEEATGRLTARLDEGATLRELVGLLAPALTEQAAVYLLEPGGGARLAAQAGGEAGGLDPAREATMGLAARGGRPVAAADAGSGGAGAVLAVPLRVHGETAGVLGLRRAAGTNGFSADERSLVSDVADRAAVALAHARTYQRERQTALTLQRSLLPQRMPAVRGVTFAWRYLPAGAGALVGGDWYDVLPLDDGTLALVIGDVMGRGIQAAATMGQLRASARANAAARLPAGMVLGQLDAAVSRLEQEQITTAAMAVLDPVAGTLRVSSAGHLPPLVVSPAGEARFVDVEAGPPLGVGLSDGWASYPETTVAFPPGSILLLYTDGLVEDRERPVEEGMTALRAAAAGVGGAEQLCERAVSALAPAGGNDDTALLAVSLSPGR</sequence>
<evidence type="ECO:0000256" key="9">
    <source>
        <dbReference type="ARBA" id="ARBA00022842"/>
    </source>
</evidence>
<dbReference type="GO" id="GO:0005524">
    <property type="term" value="F:ATP binding"/>
    <property type="evidence" value="ECO:0007669"/>
    <property type="project" value="UniProtKB-KW"/>
</dbReference>
<dbReference type="GO" id="GO:0016301">
    <property type="term" value="F:kinase activity"/>
    <property type="evidence" value="ECO:0007669"/>
    <property type="project" value="UniProtKB-KW"/>
</dbReference>
<dbReference type="PANTHER" id="PTHR43156">
    <property type="entry name" value="STAGE II SPORULATION PROTEIN E-RELATED"/>
    <property type="match status" value="1"/>
</dbReference>
<dbReference type="SUPFAM" id="SSF55781">
    <property type="entry name" value="GAF domain-like"/>
    <property type="match status" value="2"/>
</dbReference>
<evidence type="ECO:0000256" key="2">
    <source>
        <dbReference type="ARBA" id="ARBA00022553"/>
    </source>
</evidence>
<evidence type="ECO:0000256" key="10">
    <source>
        <dbReference type="ARBA" id="ARBA00022912"/>
    </source>
</evidence>
<feature type="region of interest" description="Disordered" evidence="16">
    <location>
        <begin position="1"/>
        <end position="35"/>
    </location>
</feature>
<evidence type="ECO:0000259" key="17">
    <source>
        <dbReference type="SMART" id="SM00065"/>
    </source>
</evidence>
<dbReference type="Gene3D" id="3.30.565.10">
    <property type="entry name" value="Histidine kinase-like ATPase, C-terminal domain"/>
    <property type="match status" value="1"/>
</dbReference>
<keyword evidence="10" id="KW-0904">Protein phosphatase</keyword>
<keyword evidence="4" id="KW-0479">Metal-binding</keyword>
<evidence type="ECO:0000256" key="3">
    <source>
        <dbReference type="ARBA" id="ARBA00022679"/>
    </source>
</evidence>
<dbReference type="EC" id="3.1.3.16" evidence="1"/>
<dbReference type="InterPro" id="IPR036457">
    <property type="entry name" value="PPM-type-like_dom_sf"/>
</dbReference>
<organism evidence="19 20">
    <name type="scientific">Frankia nepalensis</name>
    <dbReference type="NCBI Taxonomy" id="1836974"/>
    <lineage>
        <taxon>Bacteria</taxon>
        <taxon>Bacillati</taxon>
        <taxon>Actinomycetota</taxon>
        <taxon>Actinomycetes</taxon>
        <taxon>Frankiales</taxon>
        <taxon>Frankiaceae</taxon>
        <taxon>Frankia</taxon>
    </lineage>
</organism>
<evidence type="ECO:0000256" key="4">
    <source>
        <dbReference type="ARBA" id="ARBA00022723"/>
    </source>
</evidence>
<dbReference type="InterPro" id="IPR003594">
    <property type="entry name" value="HATPase_dom"/>
</dbReference>
<dbReference type="Pfam" id="PF13581">
    <property type="entry name" value="HATPase_c_2"/>
    <property type="match status" value="1"/>
</dbReference>
<dbReference type="InterPro" id="IPR003018">
    <property type="entry name" value="GAF"/>
</dbReference>
<feature type="domain" description="GAF" evidence="17">
    <location>
        <begin position="561"/>
        <end position="691"/>
    </location>
</feature>
<evidence type="ECO:0000256" key="16">
    <source>
        <dbReference type="SAM" id="MobiDB-lite"/>
    </source>
</evidence>
<evidence type="ECO:0000256" key="15">
    <source>
        <dbReference type="ARBA" id="ARBA00081350"/>
    </source>
</evidence>
<dbReference type="Pfam" id="PF13185">
    <property type="entry name" value="GAF_2"/>
    <property type="match status" value="2"/>
</dbReference>
<reference evidence="19" key="1">
    <citation type="submission" date="2020-12" db="EMBL/GenBank/DDBJ databases">
        <title>Genomic characterization of non-nitrogen-fixing Frankia strains.</title>
        <authorList>
            <person name="Carlos-Shanley C."/>
            <person name="Guerra T."/>
            <person name="Hahn D."/>
        </authorList>
    </citation>
    <scope>NUCLEOTIDE SEQUENCE</scope>
    <source>
        <strain evidence="19">CN6</strain>
    </source>
</reference>
<comment type="catalytic activity">
    <reaction evidence="12">
        <text>O-phospho-L-seryl-[protein] + H2O = L-seryl-[protein] + phosphate</text>
        <dbReference type="Rhea" id="RHEA:20629"/>
        <dbReference type="Rhea" id="RHEA-COMP:9863"/>
        <dbReference type="Rhea" id="RHEA-COMP:11604"/>
        <dbReference type="ChEBI" id="CHEBI:15377"/>
        <dbReference type="ChEBI" id="CHEBI:29999"/>
        <dbReference type="ChEBI" id="CHEBI:43474"/>
        <dbReference type="ChEBI" id="CHEBI:83421"/>
        <dbReference type="EC" id="3.1.3.16"/>
    </reaction>
</comment>
<dbReference type="CDD" id="cd16936">
    <property type="entry name" value="HATPase_RsbW-like"/>
    <property type="match status" value="1"/>
</dbReference>
<keyword evidence="7" id="KW-0378">Hydrolase</keyword>
<comment type="function">
    <text evidence="13">Primarily acts as an independent SigF regulator that is sensitive to the osmosensory signal, mediating the cross talk of PknD with the SigF regulon. Possesses both phosphatase and kinase activities. The kinase domain functions as a classic anti-sigma factor-like kinase to phosphorylate the anti-anti-sigma factor domain at the canonical regulatory site, and the phosphatase domain antagonizes this activity.</text>
</comment>
<feature type="domain" description="PPM-type phosphatase" evidence="18">
    <location>
        <begin position="712"/>
        <end position="924"/>
    </location>
</feature>
<keyword evidence="6" id="KW-0418">Kinase</keyword>
<evidence type="ECO:0000256" key="5">
    <source>
        <dbReference type="ARBA" id="ARBA00022741"/>
    </source>
</evidence>
<dbReference type="InterPro" id="IPR052016">
    <property type="entry name" value="Bact_Sigma-Reg"/>
</dbReference>
<dbReference type="SUPFAM" id="SSF55874">
    <property type="entry name" value="ATPase domain of HSP90 chaperone/DNA topoisomerase II/histidine kinase"/>
    <property type="match status" value="1"/>
</dbReference>
<evidence type="ECO:0000256" key="8">
    <source>
        <dbReference type="ARBA" id="ARBA00022840"/>
    </source>
</evidence>
<feature type="domain" description="GAF" evidence="17">
    <location>
        <begin position="392"/>
        <end position="540"/>
    </location>
</feature>
<keyword evidence="11" id="KW-0464">Manganese</keyword>
<gene>
    <name evidence="19" type="ORF">I7412_02860</name>
</gene>
<keyword evidence="5" id="KW-0547">Nucleotide-binding</keyword>
<dbReference type="GO" id="GO:0046872">
    <property type="term" value="F:metal ion binding"/>
    <property type="evidence" value="ECO:0007669"/>
    <property type="project" value="UniProtKB-KW"/>
</dbReference>
<comment type="caution">
    <text evidence="19">The sequence shown here is derived from an EMBL/GenBank/DDBJ whole genome shotgun (WGS) entry which is preliminary data.</text>
</comment>
<accession>A0A937ULT6</accession>
<evidence type="ECO:0000313" key="20">
    <source>
        <dbReference type="Proteomes" id="UP000604475"/>
    </source>
</evidence>
<dbReference type="FunFam" id="3.60.40.10:FF:000005">
    <property type="entry name" value="Serine/threonine protein phosphatase"/>
    <property type="match status" value="1"/>
</dbReference>
<evidence type="ECO:0000256" key="13">
    <source>
        <dbReference type="ARBA" id="ARBA00056274"/>
    </source>
</evidence>